<dbReference type="InterPro" id="IPR012999">
    <property type="entry name" value="Pyr_OxRdtase_I_AS"/>
</dbReference>
<dbReference type="SUPFAM" id="SSF51905">
    <property type="entry name" value="FAD/NAD(P)-binding domain"/>
    <property type="match status" value="1"/>
</dbReference>
<keyword evidence="5 8" id="KW-0560">Oxidoreductase</keyword>
<dbReference type="InterPro" id="IPR004099">
    <property type="entry name" value="Pyr_nucl-diS_OxRdtase_dimer"/>
</dbReference>
<evidence type="ECO:0000256" key="2">
    <source>
        <dbReference type="ARBA" id="ARBA00007532"/>
    </source>
</evidence>
<evidence type="ECO:0000313" key="12">
    <source>
        <dbReference type="Proteomes" id="UP000887421"/>
    </source>
</evidence>
<comment type="similarity">
    <text evidence="2 8">Belongs to the class-I pyridine nucleotide-disulfide oxidoreductase family.</text>
</comment>
<dbReference type="Gene3D" id="3.30.390.30">
    <property type="match status" value="1"/>
</dbReference>
<protein>
    <submittedName>
        <fullName evidence="11">Glutathione-disulfide reductase</fullName>
        <ecNumber evidence="11">1.8.1.7</ecNumber>
    </submittedName>
</protein>
<keyword evidence="6" id="KW-1015">Disulfide bond</keyword>
<accession>A0ABY5J9P0</accession>
<dbReference type="EC" id="1.8.1.7" evidence="11"/>
<evidence type="ECO:0000259" key="9">
    <source>
        <dbReference type="Pfam" id="PF02852"/>
    </source>
</evidence>
<name>A0ABY5J9P0_9GAMM</name>
<dbReference type="InterPro" id="IPR036188">
    <property type="entry name" value="FAD/NAD-bd_sf"/>
</dbReference>
<dbReference type="PANTHER" id="PTHR42737">
    <property type="entry name" value="GLUTATHIONE REDUCTASE"/>
    <property type="match status" value="1"/>
</dbReference>
<dbReference type="Pfam" id="PF02852">
    <property type="entry name" value="Pyr_redox_dim"/>
    <property type="match status" value="1"/>
</dbReference>
<dbReference type="PROSITE" id="PS00076">
    <property type="entry name" value="PYRIDINE_REDOX_1"/>
    <property type="match status" value="1"/>
</dbReference>
<dbReference type="InterPro" id="IPR016156">
    <property type="entry name" value="FAD/NAD-linked_Rdtase_dimer_sf"/>
</dbReference>
<evidence type="ECO:0000256" key="3">
    <source>
        <dbReference type="ARBA" id="ARBA00022630"/>
    </source>
</evidence>
<keyword evidence="4 8" id="KW-0274">FAD</keyword>
<keyword evidence="7 8" id="KW-0676">Redox-active center</keyword>
<evidence type="ECO:0000313" key="11">
    <source>
        <dbReference type="EMBL" id="UUD64340.1"/>
    </source>
</evidence>
<comment type="cofactor">
    <cofactor evidence="1">
        <name>FAD</name>
        <dbReference type="ChEBI" id="CHEBI:57692"/>
    </cofactor>
</comment>
<evidence type="ECO:0000256" key="5">
    <source>
        <dbReference type="ARBA" id="ARBA00023002"/>
    </source>
</evidence>
<keyword evidence="12" id="KW-1185">Reference proteome</keyword>
<sequence>MTYDFDLFVIGAGSGGVRAARFSAGYGARVAVAESRYLGGTCVNVGCVPKKLLVYGAQFADDFEQASGFGWTPGEATFSWPTLIANKNREIERLNGIYRTLLLNSGVTLLEGHARLLDEHSVEVDGKRYSAERILIATGGWPHIPDIPGREHAINSNQVFYLEQLPKRVLVVGGGYIAVEFASIFNGMGAETSLLYRGDLFLRGFDASLRTHLHQELSKRGLDVQFNTDIVRIDKQPDGSLQATLKDGSTLQADCIFYATGRRPMLDNLGLENTGVSLDDKGYIEVNEQYETKAPSILAIGDVIGRVQLTPVALAEGMAVARRLFKPDEYRPVDYRMIPTAVFSLPNIGTVGLSEEQARQAGHEVTVFESRFRPMKLTLTGSDERTLMKLVVDAKTDRVLGCHMVGPDAGEIVQGLAIALKAGATKQIFDETIGVHPSAAEEFVTLRTPVN</sequence>
<dbReference type="SUPFAM" id="SSF55424">
    <property type="entry name" value="FAD/NAD-linked reductases, dimerisation (C-terminal) domain"/>
    <property type="match status" value="1"/>
</dbReference>
<dbReference type="Gene3D" id="3.50.50.60">
    <property type="entry name" value="FAD/NAD(P)-binding domain"/>
    <property type="match status" value="2"/>
</dbReference>
<dbReference type="RefSeq" id="WP_070883178.1">
    <property type="nucleotide sequence ID" value="NZ_CP076114.1"/>
</dbReference>
<gene>
    <name evidence="11" type="primary">gorA</name>
    <name evidence="11" type="ORF">D16iCDA_01100</name>
</gene>
<evidence type="ECO:0000256" key="7">
    <source>
        <dbReference type="ARBA" id="ARBA00023284"/>
    </source>
</evidence>
<evidence type="ECO:0000256" key="6">
    <source>
        <dbReference type="ARBA" id="ARBA00023157"/>
    </source>
</evidence>
<evidence type="ECO:0000256" key="8">
    <source>
        <dbReference type="RuleBase" id="RU003691"/>
    </source>
</evidence>
<feature type="domain" description="FAD/NAD(P)-binding" evidence="10">
    <location>
        <begin position="5"/>
        <end position="317"/>
    </location>
</feature>
<keyword evidence="3 8" id="KW-0285">Flavoprotein</keyword>
<dbReference type="EMBL" id="CP076114">
    <property type="protein sequence ID" value="UUD64340.1"/>
    <property type="molecule type" value="Genomic_DNA"/>
</dbReference>
<dbReference type="InterPro" id="IPR046952">
    <property type="entry name" value="GSHR/TRXR-like"/>
</dbReference>
<evidence type="ECO:0000259" key="10">
    <source>
        <dbReference type="Pfam" id="PF07992"/>
    </source>
</evidence>
<dbReference type="Pfam" id="PF07992">
    <property type="entry name" value="Pyr_redox_2"/>
    <property type="match status" value="1"/>
</dbReference>
<dbReference type="InterPro" id="IPR001100">
    <property type="entry name" value="Pyr_nuc-diS_OxRdtase"/>
</dbReference>
<dbReference type="PIRSF" id="PIRSF000350">
    <property type="entry name" value="Mercury_reductase_MerA"/>
    <property type="match status" value="1"/>
</dbReference>
<dbReference type="NCBIfam" id="NF004776">
    <property type="entry name" value="PRK06116.1"/>
    <property type="match status" value="1"/>
</dbReference>
<dbReference type="PRINTS" id="PR00411">
    <property type="entry name" value="PNDRDTASEI"/>
</dbReference>
<dbReference type="PRINTS" id="PR00368">
    <property type="entry name" value="FADPNR"/>
</dbReference>
<feature type="domain" description="Pyridine nucleotide-disulphide oxidoreductase dimerisation" evidence="9">
    <location>
        <begin position="338"/>
        <end position="446"/>
    </location>
</feature>
<evidence type="ECO:0000256" key="4">
    <source>
        <dbReference type="ARBA" id="ARBA00022827"/>
    </source>
</evidence>
<dbReference type="Proteomes" id="UP000887421">
    <property type="component" value="Chromosome"/>
</dbReference>
<evidence type="ECO:0000256" key="1">
    <source>
        <dbReference type="ARBA" id="ARBA00001974"/>
    </source>
</evidence>
<dbReference type="GO" id="GO:0004362">
    <property type="term" value="F:glutathione-disulfide reductase (NADPH) activity"/>
    <property type="evidence" value="ECO:0007669"/>
    <property type="project" value="UniProtKB-EC"/>
</dbReference>
<dbReference type="InterPro" id="IPR023753">
    <property type="entry name" value="FAD/NAD-binding_dom"/>
</dbReference>
<dbReference type="PANTHER" id="PTHR42737:SF2">
    <property type="entry name" value="GLUTATHIONE REDUCTASE"/>
    <property type="match status" value="1"/>
</dbReference>
<reference evidence="11" key="1">
    <citation type="submission" date="2021-05" db="EMBL/GenBank/DDBJ databases">
        <title>Complete genome sequence of Pseudomonas seleniipraecipitans strain D1-6.</title>
        <authorList>
            <person name="Lafi F."/>
            <person name="Eida A."/>
            <person name="Alam I."/>
            <person name="Hert H."/>
            <person name="Saad M."/>
        </authorList>
    </citation>
    <scope>NUCLEOTIDE SEQUENCE</scope>
    <source>
        <strain evidence="11">D1-6</strain>
    </source>
</reference>
<organism evidence="11 12">
    <name type="scientific">Phytopseudomonas seleniipraecipitans</name>
    <dbReference type="NCBI Taxonomy" id="640205"/>
    <lineage>
        <taxon>Bacteria</taxon>
        <taxon>Pseudomonadati</taxon>
        <taxon>Pseudomonadota</taxon>
        <taxon>Gammaproteobacteria</taxon>
        <taxon>Pseudomonadales</taxon>
        <taxon>Pseudomonadaceae</taxon>
        <taxon>Phytopseudomonas</taxon>
    </lineage>
</organism>
<proteinExistence type="inferred from homology"/>